<sequence>MIGKVATFLALVAVSQAGLAPVGSPLVSGLGLASPLGLGVAPGLARIGAPAIGLAAAPAIARVAAPVAYAAPAIAKTVVSEPYDPNPQYSYGYSVADGLTGDSKTASETRDGDVVKGQYSLVEPDGSIRTVTYTADDVNGFNAVVDRSAPAVAKVAAAPVVAAAPIARVAAPVGIAAGIAPQAVLSHGIVNQGVLARGIAPQALLSQGIVNQGVLSQGIAHQGLLARGIAPQALLAGGVARLG</sequence>
<proteinExistence type="predicted"/>
<dbReference type="AlphaFoldDB" id="A0A8J2LAI3"/>
<dbReference type="PANTHER" id="PTHR12236">
    <property type="entry name" value="STRUCTURAL CONTITUENT OF CUTICLE"/>
    <property type="match status" value="1"/>
</dbReference>
<dbReference type="InterPro" id="IPR031311">
    <property type="entry name" value="CHIT_BIND_RR_consensus"/>
</dbReference>
<keyword evidence="6" id="KW-1185">Reference proteome</keyword>
<evidence type="ECO:0000256" key="1">
    <source>
        <dbReference type="ARBA" id="ARBA00022460"/>
    </source>
</evidence>
<dbReference type="Pfam" id="PF00379">
    <property type="entry name" value="Chitin_bind_4"/>
    <property type="match status" value="1"/>
</dbReference>
<keyword evidence="2" id="KW-0677">Repeat</keyword>
<name>A0A8J2LAI3_9HEXA</name>
<keyword evidence="1 3" id="KW-0193">Cuticle</keyword>
<comment type="caution">
    <text evidence="5">The sequence shown here is derived from an EMBL/GenBank/DDBJ whole genome shotgun (WGS) entry which is preliminary data.</text>
</comment>
<dbReference type="InterPro" id="IPR000618">
    <property type="entry name" value="Insect_cuticle"/>
</dbReference>
<dbReference type="GO" id="GO:0005615">
    <property type="term" value="C:extracellular space"/>
    <property type="evidence" value="ECO:0007669"/>
    <property type="project" value="TreeGrafter"/>
</dbReference>
<feature type="chain" id="PRO_5035175410" description="Cuticle protein" evidence="4">
    <location>
        <begin position="18"/>
        <end position="243"/>
    </location>
</feature>
<dbReference type="PROSITE" id="PS51155">
    <property type="entry name" value="CHIT_BIND_RR_2"/>
    <property type="match status" value="1"/>
</dbReference>
<organism evidence="5 6">
    <name type="scientific">Allacma fusca</name>
    <dbReference type="NCBI Taxonomy" id="39272"/>
    <lineage>
        <taxon>Eukaryota</taxon>
        <taxon>Metazoa</taxon>
        <taxon>Ecdysozoa</taxon>
        <taxon>Arthropoda</taxon>
        <taxon>Hexapoda</taxon>
        <taxon>Collembola</taxon>
        <taxon>Symphypleona</taxon>
        <taxon>Sminthuridae</taxon>
        <taxon>Allacma</taxon>
    </lineage>
</organism>
<keyword evidence="4" id="KW-0732">Signal</keyword>
<reference evidence="5" key="1">
    <citation type="submission" date="2021-06" db="EMBL/GenBank/DDBJ databases">
        <authorList>
            <person name="Hodson N. C."/>
            <person name="Mongue J. A."/>
            <person name="Jaron S. K."/>
        </authorList>
    </citation>
    <scope>NUCLEOTIDE SEQUENCE</scope>
</reference>
<dbReference type="PANTHER" id="PTHR12236:SF94">
    <property type="entry name" value="CCP84AA-RELATED"/>
    <property type="match status" value="1"/>
</dbReference>
<evidence type="ECO:0000256" key="4">
    <source>
        <dbReference type="SAM" id="SignalP"/>
    </source>
</evidence>
<accession>A0A8J2LAI3</accession>
<dbReference type="InterPro" id="IPR051217">
    <property type="entry name" value="Insect_Cuticle_Struc_Prot"/>
</dbReference>
<feature type="signal peptide" evidence="4">
    <location>
        <begin position="1"/>
        <end position="17"/>
    </location>
</feature>
<gene>
    <name evidence="5" type="ORF">AFUS01_LOCUS39142</name>
</gene>
<evidence type="ECO:0000313" key="5">
    <source>
        <dbReference type="EMBL" id="CAG7829269.1"/>
    </source>
</evidence>
<dbReference type="EMBL" id="CAJVCH010550742">
    <property type="protein sequence ID" value="CAG7829269.1"/>
    <property type="molecule type" value="Genomic_DNA"/>
</dbReference>
<evidence type="ECO:0008006" key="7">
    <source>
        <dbReference type="Google" id="ProtNLM"/>
    </source>
</evidence>
<evidence type="ECO:0000256" key="3">
    <source>
        <dbReference type="PROSITE-ProRule" id="PRU00497"/>
    </source>
</evidence>
<dbReference type="GO" id="GO:0042302">
    <property type="term" value="F:structural constituent of cuticle"/>
    <property type="evidence" value="ECO:0007669"/>
    <property type="project" value="UniProtKB-UniRule"/>
</dbReference>
<protein>
    <recommendedName>
        <fullName evidence="7">Cuticle protein</fullName>
    </recommendedName>
</protein>
<dbReference type="OrthoDB" id="10063560at2759"/>
<evidence type="ECO:0000256" key="2">
    <source>
        <dbReference type="ARBA" id="ARBA00022737"/>
    </source>
</evidence>
<dbReference type="PROSITE" id="PS00233">
    <property type="entry name" value="CHIT_BIND_RR_1"/>
    <property type="match status" value="1"/>
</dbReference>
<evidence type="ECO:0000313" key="6">
    <source>
        <dbReference type="Proteomes" id="UP000708208"/>
    </source>
</evidence>
<dbReference type="GO" id="GO:0031012">
    <property type="term" value="C:extracellular matrix"/>
    <property type="evidence" value="ECO:0007669"/>
    <property type="project" value="TreeGrafter"/>
</dbReference>
<dbReference type="Proteomes" id="UP000708208">
    <property type="component" value="Unassembled WGS sequence"/>
</dbReference>